<dbReference type="EMBL" id="LAZR01041720">
    <property type="protein sequence ID" value="KKL11282.1"/>
    <property type="molecule type" value="Genomic_DNA"/>
</dbReference>
<sequence length="172" mass="20072">MRIRLRDEEFDNILQELTETEKKLISRFHPEIDEGRLINSHEFLLQYTVGRNAICKNSTFYNSINKLSEMNIISKDSDSSSYFITNLGWQVRKHHLTDHKQEISNLALDQRDLLIHRMTLNTLFNKNTKMLEKWSEQLGKSLKVISILFNTPGGVLEKEKGLVNALGLILWN</sequence>
<comment type="caution">
    <text evidence="1">The sequence shown here is derived from an EMBL/GenBank/DDBJ whole genome shotgun (WGS) entry which is preliminary data.</text>
</comment>
<reference evidence="1" key="1">
    <citation type="journal article" date="2015" name="Nature">
        <title>Complex archaea that bridge the gap between prokaryotes and eukaryotes.</title>
        <authorList>
            <person name="Spang A."/>
            <person name="Saw J.H."/>
            <person name="Jorgensen S.L."/>
            <person name="Zaremba-Niedzwiedzka K."/>
            <person name="Martijn J."/>
            <person name="Lind A.E."/>
            <person name="van Eijk R."/>
            <person name="Schleper C."/>
            <person name="Guy L."/>
            <person name="Ettema T.J."/>
        </authorList>
    </citation>
    <scope>NUCLEOTIDE SEQUENCE</scope>
</reference>
<gene>
    <name evidence="1" type="ORF">LCGC14_2547390</name>
</gene>
<feature type="non-terminal residue" evidence="1">
    <location>
        <position position="172"/>
    </location>
</feature>
<protein>
    <submittedName>
        <fullName evidence="1">Uncharacterized protein</fullName>
    </submittedName>
</protein>
<evidence type="ECO:0000313" key="1">
    <source>
        <dbReference type="EMBL" id="KKL11282.1"/>
    </source>
</evidence>
<accession>A0A0F9BBR6</accession>
<proteinExistence type="predicted"/>
<dbReference type="AlphaFoldDB" id="A0A0F9BBR6"/>
<organism evidence="1">
    <name type="scientific">marine sediment metagenome</name>
    <dbReference type="NCBI Taxonomy" id="412755"/>
    <lineage>
        <taxon>unclassified sequences</taxon>
        <taxon>metagenomes</taxon>
        <taxon>ecological metagenomes</taxon>
    </lineage>
</organism>
<name>A0A0F9BBR6_9ZZZZ</name>